<proteinExistence type="predicted"/>
<protein>
    <submittedName>
        <fullName evidence="1">Uncharacterized protein</fullName>
    </submittedName>
</protein>
<accession>A0AAN1BD89</accession>
<sequence>MPLASISNGFNLCRRRMTREIGIDISKVMRSFRATERLQRVPLDAGALTGTTEARVSIMAPAFSSQSEDVDVLAGAIYTWCAERNIKLRSQQGLSIASIAIDLYHAGHRTQDDLLTALHGCEIH</sequence>
<dbReference type="AlphaFoldDB" id="A0AAN1BD89"/>
<gene>
    <name evidence="1" type="ORF">NXC12_CH00150</name>
</gene>
<evidence type="ECO:0000313" key="1">
    <source>
        <dbReference type="EMBL" id="ARQ08251.1"/>
    </source>
</evidence>
<dbReference type="EMBL" id="CP020906">
    <property type="protein sequence ID" value="ARQ08251.1"/>
    <property type="molecule type" value="Genomic_DNA"/>
</dbReference>
<evidence type="ECO:0000313" key="2">
    <source>
        <dbReference type="Proteomes" id="UP000194159"/>
    </source>
</evidence>
<dbReference type="Proteomes" id="UP000194159">
    <property type="component" value="Chromosome"/>
</dbReference>
<name>A0AAN1BD89_RHIET</name>
<organism evidence="1 2">
    <name type="scientific">Rhizobium etli</name>
    <dbReference type="NCBI Taxonomy" id="29449"/>
    <lineage>
        <taxon>Bacteria</taxon>
        <taxon>Pseudomonadati</taxon>
        <taxon>Pseudomonadota</taxon>
        <taxon>Alphaproteobacteria</taxon>
        <taxon>Hyphomicrobiales</taxon>
        <taxon>Rhizobiaceae</taxon>
        <taxon>Rhizobium/Agrobacterium group</taxon>
        <taxon>Rhizobium</taxon>
    </lineage>
</organism>
<reference evidence="1 2" key="1">
    <citation type="submission" date="2017-04" db="EMBL/GenBank/DDBJ databases">
        <title>Complete genome sequences of Rhizobium genomic linages associated to common bean (phaseolus vulgaris).</title>
        <authorList>
            <person name="Santamaria R.I."/>
            <person name="Bustos P."/>
            <person name="Perez-Carrascal O."/>
            <person name="Martinez-Flores I."/>
            <person name="Juarez S."/>
            <person name="Lozano L."/>
            <person name="Miranda F."/>
            <person name="Vinuesa P."/>
            <person name="Martinez-Romero E."/>
            <person name="Cevallos M.A."/>
            <person name="Romero D."/>
            <person name="Davila G."/>
            <person name="Gonzalez V."/>
        </authorList>
    </citation>
    <scope>NUCLEOTIDE SEQUENCE [LARGE SCALE GENOMIC DNA]</scope>
    <source>
        <strain evidence="1 2">NXC12</strain>
    </source>
</reference>